<dbReference type="AlphaFoldDB" id="A0A401S0N3"/>
<evidence type="ECO:0000256" key="4">
    <source>
        <dbReference type="ARBA" id="ARBA00023136"/>
    </source>
</evidence>
<dbReference type="PANTHER" id="PTHR47131:SF1">
    <property type="entry name" value="CATION CHANNEL SPERM-ASSOCIATED PROTEIN 3"/>
    <property type="match status" value="1"/>
</dbReference>
<keyword evidence="3 5" id="KW-1133">Transmembrane helix</keyword>
<dbReference type="Pfam" id="PF00520">
    <property type="entry name" value="Ion_trans"/>
    <property type="match status" value="1"/>
</dbReference>
<dbReference type="SUPFAM" id="SSF81324">
    <property type="entry name" value="Voltage-gated potassium channels"/>
    <property type="match status" value="1"/>
</dbReference>
<organism evidence="7 8">
    <name type="scientific">Chiloscyllium punctatum</name>
    <name type="common">Brownbanded bambooshark</name>
    <name type="synonym">Hemiscyllium punctatum</name>
    <dbReference type="NCBI Taxonomy" id="137246"/>
    <lineage>
        <taxon>Eukaryota</taxon>
        <taxon>Metazoa</taxon>
        <taxon>Chordata</taxon>
        <taxon>Craniata</taxon>
        <taxon>Vertebrata</taxon>
        <taxon>Chondrichthyes</taxon>
        <taxon>Elasmobranchii</taxon>
        <taxon>Galeomorphii</taxon>
        <taxon>Galeoidea</taxon>
        <taxon>Orectolobiformes</taxon>
        <taxon>Hemiscylliidae</taxon>
        <taxon>Chiloscyllium</taxon>
    </lineage>
</organism>
<dbReference type="OrthoDB" id="416585at2759"/>
<evidence type="ECO:0000313" key="7">
    <source>
        <dbReference type="EMBL" id="GCC23959.1"/>
    </source>
</evidence>
<dbReference type="GO" id="GO:0006814">
    <property type="term" value="P:sodium ion transport"/>
    <property type="evidence" value="ECO:0007669"/>
    <property type="project" value="TreeGrafter"/>
</dbReference>
<feature type="transmembrane region" description="Helical" evidence="5">
    <location>
        <begin position="74"/>
        <end position="93"/>
    </location>
</feature>
<dbReference type="EMBL" id="BEZZ01000044">
    <property type="protein sequence ID" value="GCC23959.1"/>
    <property type="molecule type" value="Genomic_DNA"/>
</dbReference>
<evidence type="ECO:0000259" key="6">
    <source>
        <dbReference type="Pfam" id="PF00520"/>
    </source>
</evidence>
<evidence type="ECO:0000256" key="1">
    <source>
        <dbReference type="ARBA" id="ARBA00004141"/>
    </source>
</evidence>
<gene>
    <name evidence="7" type="ORF">chiPu_0002357</name>
</gene>
<feature type="transmembrane region" description="Helical" evidence="5">
    <location>
        <begin position="239"/>
        <end position="261"/>
    </location>
</feature>
<dbReference type="GO" id="GO:0005245">
    <property type="term" value="F:voltage-gated calcium channel activity"/>
    <property type="evidence" value="ECO:0007669"/>
    <property type="project" value="TreeGrafter"/>
</dbReference>
<comment type="caution">
    <text evidence="7">The sequence shown here is derived from an EMBL/GenBank/DDBJ whole genome shotgun (WGS) entry which is preliminary data.</text>
</comment>
<dbReference type="STRING" id="137246.A0A401S0N3"/>
<accession>A0A401S0N3</accession>
<dbReference type="Gene3D" id="1.10.287.70">
    <property type="match status" value="1"/>
</dbReference>
<dbReference type="GO" id="GO:0030317">
    <property type="term" value="P:flagellated sperm motility"/>
    <property type="evidence" value="ECO:0007669"/>
    <property type="project" value="TreeGrafter"/>
</dbReference>
<evidence type="ECO:0000256" key="2">
    <source>
        <dbReference type="ARBA" id="ARBA00022692"/>
    </source>
</evidence>
<feature type="transmembrane region" description="Helical" evidence="5">
    <location>
        <begin position="167"/>
        <end position="189"/>
    </location>
</feature>
<evidence type="ECO:0000256" key="3">
    <source>
        <dbReference type="ARBA" id="ARBA00022989"/>
    </source>
</evidence>
<dbReference type="InterPro" id="IPR005821">
    <property type="entry name" value="Ion_trans_dom"/>
</dbReference>
<reference evidence="7 8" key="1">
    <citation type="journal article" date="2018" name="Nat. Ecol. Evol.">
        <title>Shark genomes provide insights into elasmobranch evolution and the origin of vertebrates.</title>
        <authorList>
            <person name="Hara Y"/>
            <person name="Yamaguchi K"/>
            <person name="Onimaru K"/>
            <person name="Kadota M"/>
            <person name="Koyanagi M"/>
            <person name="Keeley SD"/>
            <person name="Tatsumi K"/>
            <person name="Tanaka K"/>
            <person name="Motone F"/>
            <person name="Kageyama Y"/>
            <person name="Nozu R"/>
            <person name="Adachi N"/>
            <person name="Nishimura O"/>
            <person name="Nakagawa R"/>
            <person name="Tanegashima C"/>
            <person name="Kiyatake I"/>
            <person name="Matsumoto R"/>
            <person name="Murakumo K"/>
            <person name="Nishida K"/>
            <person name="Terakita A"/>
            <person name="Kuratani S"/>
            <person name="Sato K"/>
            <person name="Hyodo S Kuraku.S."/>
        </authorList>
    </citation>
    <scope>NUCLEOTIDE SEQUENCE [LARGE SCALE GENOMIC DNA]</scope>
</reference>
<keyword evidence="4 5" id="KW-0472">Membrane</keyword>
<feature type="domain" description="Ion transport" evidence="6">
    <location>
        <begin position="44"/>
        <end position="265"/>
    </location>
</feature>
<dbReference type="GO" id="GO:0036128">
    <property type="term" value="C:CatSper complex"/>
    <property type="evidence" value="ECO:0007669"/>
    <property type="project" value="TreeGrafter"/>
</dbReference>
<dbReference type="InterPro" id="IPR027359">
    <property type="entry name" value="Volt_channel_dom_sf"/>
</dbReference>
<comment type="subcellular location">
    <subcellularLocation>
        <location evidence="1">Membrane</location>
        <topology evidence="1">Multi-pass membrane protein</topology>
    </subcellularLocation>
</comment>
<dbReference type="Proteomes" id="UP000287033">
    <property type="component" value="Unassembled WGS sequence"/>
</dbReference>
<dbReference type="PRINTS" id="PR00169">
    <property type="entry name" value="KCHANNEL"/>
</dbReference>
<keyword evidence="8" id="KW-1185">Reference proteome</keyword>
<dbReference type="GO" id="GO:0001669">
    <property type="term" value="C:acrosomal vesicle"/>
    <property type="evidence" value="ECO:0007669"/>
    <property type="project" value="TreeGrafter"/>
</dbReference>
<evidence type="ECO:0000313" key="8">
    <source>
        <dbReference type="Proteomes" id="UP000287033"/>
    </source>
</evidence>
<feature type="transmembrane region" description="Helical" evidence="5">
    <location>
        <begin position="43"/>
        <end position="62"/>
    </location>
</feature>
<proteinExistence type="predicted"/>
<keyword evidence="2 5" id="KW-0812">Transmembrane</keyword>
<dbReference type="Gene3D" id="1.20.120.350">
    <property type="entry name" value="Voltage-gated potassium channels. Chain C"/>
    <property type="match status" value="1"/>
</dbReference>
<sequence length="392" mass="46140">MPFGKQIYPLFNNVHQEQTNFDFRKKRRDSVFHNYVKRLTKSWIFKGIIFTSILANSLFLALETDYQMANRFFLFFNVAEQLFLAIYTVEFLVKIYVDPIKYWKIGFNVFDFIVLSLSFIHRFLPVRFKRSLYWLHIVRPLRILRIISFIRGLQVLTTALVSTLKNVFFVLFLLFLLMTVFALIGYYFYGNSDHGDFKNWGSLRSAYFTLFSLVTLDGWTDLQAETGKFGFASSRFFVIGFILLGCYLFFNLFIGVVIINIRETTTAFNKGLQTERETILLQKKQAMLQRQQSHIADLIEKQKTSQFESFSEIVEKVKQTLRHDDYVLLDDLCSSLSFIDIYFTSLDEQDNTLYKLQQLYFEISYVLGNLLEVDRHQEHSEKKGGDGANKPN</sequence>
<name>A0A401S0N3_CHIPU</name>
<dbReference type="OMA" id="YETMAVY"/>
<dbReference type="GO" id="GO:0048240">
    <property type="term" value="P:sperm capacitation"/>
    <property type="evidence" value="ECO:0007669"/>
    <property type="project" value="TreeGrafter"/>
</dbReference>
<evidence type="ECO:0000256" key="5">
    <source>
        <dbReference type="SAM" id="Phobius"/>
    </source>
</evidence>
<dbReference type="PANTHER" id="PTHR47131">
    <property type="entry name" value="CATION CHANNEL SPERM-ASSOCIATED PROTEIN 3"/>
    <property type="match status" value="1"/>
</dbReference>
<protein>
    <recommendedName>
        <fullName evidence="6">Ion transport domain-containing protein</fullName>
    </recommendedName>
</protein>
<feature type="transmembrane region" description="Helical" evidence="5">
    <location>
        <begin position="105"/>
        <end position="123"/>
    </location>
</feature>